<dbReference type="Proteomes" id="UP000070133">
    <property type="component" value="Unassembled WGS sequence"/>
</dbReference>
<evidence type="ECO:0000313" key="4">
    <source>
        <dbReference type="Proteomes" id="UP000070133"/>
    </source>
</evidence>
<feature type="compositionally biased region" description="Pro residues" evidence="1">
    <location>
        <begin position="267"/>
        <end position="276"/>
    </location>
</feature>
<feature type="compositionally biased region" description="Low complexity" evidence="1">
    <location>
        <begin position="207"/>
        <end position="221"/>
    </location>
</feature>
<dbReference type="EMBL" id="LFZN01000112">
    <property type="protein sequence ID" value="KXS98493.1"/>
    <property type="molecule type" value="Genomic_DNA"/>
</dbReference>
<dbReference type="InterPro" id="IPR058348">
    <property type="entry name" value="DUF8035"/>
</dbReference>
<dbReference type="OrthoDB" id="5428245at2759"/>
<sequence length="569" mass="66957">MSRFRSSDDDLAYGDIPQRWDRERFERFGSRGGPPRGTRFEDDYYYHERDRPGHRDVAVAERVESRGPRRRWVYEEDREIDARREPSRRRRRTDRELFGDVDPREIADMALMPYRRKSITREDFDIDQRVRPGLLRRQSSLDTFDRRRRHDDEYRIPPYTPVLLPIRRQREWEGYYEPEDYREVEIQRERSVHRRRRPKSVKESVKSKSSSSSSSSSSSEESVAKTEKTHKTKSHAPSPKPSTKAKSSRATSVHESIHETSVSESLPPAPPPPAPVPESSFHETLIEQSIHAERKFKKGKTRMPKRLVRVEAIMDLGYPFEEEEDFYVLQIALEKEQIDEVIQISETYKNGEKKKVYRFEEKIEEAIPAPPVGEHEEIQRTEWINPPTVIARRGSPSAKSSISQVARSRSRRPSSPGTYVEKRETIIEESAPPPPPPPPAAPEFYEEKKTIIEERSPSHHHHAGSLVLADREHRSDRDINAEIRYLEQERRALRLEREAGQKLDLALRLRERPEEEFQLVEYRDRSRPRQETVIYERERSPPRNVVRVEKDRKERRNAKIIAAAMATLT</sequence>
<feature type="compositionally biased region" description="Polar residues" evidence="1">
    <location>
        <begin position="397"/>
        <end position="406"/>
    </location>
</feature>
<feature type="compositionally biased region" description="Low complexity" evidence="1">
    <location>
        <begin position="235"/>
        <end position="251"/>
    </location>
</feature>
<evidence type="ECO:0000256" key="1">
    <source>
        <dbReference type="SAM" id="MobiDB-lite"/>
    </source>
</evidence>
<feature type="region of interest" description="Disordered" evidence="1">
    <location>
        <begin position="385"/>
        <end position="420"/>
    </location>
</feature>
<protein>
    <recommendedName>
        <fullName evidence="2">DUF8035 domain-containing protein</fullName>
    </recommendedName>
</protein>
<evidence type="ECO:0000259" key="2">
    <source>
        <dbReference type="Pfam" id="PF26118"/>
    </source>
</evidence>
<feature type="region of interest" description="Disordered" evidence="1">
    <location>
        <begin position="190"/>
        <end position="279"/>
    </location>
</feature>
<evidence type="ECO:0000313" key="3">
    <source>
        <dbReference type="EMBL" id="KXS98493.1"/>
    </source>
</evidence>
<reference evidence="3 4" key="1">
    <citation type="submission" date="2015-07" db="EMBL/GenBank/DDBJ databases">
        <title>Comparative genomics of the Sigatoka disease complex on banana suggests a link between parallel evolutionary changes in Pseudocercospora fijiensis and Pseudocercospora eumusae and increased virulence on the banana host.</title>
        <authorList>
            <person name="Chang T.-C."/>
            <person name="Salvucci A."/>
            <person name="Crous P.W."/>
            <person name="Stergiopoulos I."/>
        </authorList>
    </citation>
    <scope>NUCLEOTIDE SEQUENCE [LARGE SCALE GENOMIC DNA]</scope>
    <source>
        <strain evidence="3 4">CBS 114824</strain>
    </source>
</reference>
<accession>A0A139H7P7</accession>
<proteinExistence type="predicted"/>
<dbReference type="AlphaFoldDB" id="A0A139H7P7"/>
<name>A0A139H7P7_9PEZI</name>
<keyword evidence="4" id="KW-1185">Reference proteome</keyword>
<gene>
    <name evidence="3" type="ORF">AC578_2607</name>
</gene>
<comment type="caution">
    <text evidence="3">The sequence shown here is derived from an EMBL/GenBank/DDBJ whole genome shotgun (WGS) entry which is preliminary data.</text>
</comment>
<dbReference type="Pfam" id="PF26118">
    <property type="entry name" value="DUF8035"/>
    <property type="match status" value="1"/>
</dbReference>
<feature type="domain" description="DUF8035" evidence="2">
    <location>
        <begin position="297"/>
        <end position="350"/>
    </location>
</feature>
<dbReference type="STRING" id="321146.A0A139H7P7"/>
<organism evidence="3 4">
    <name type="scientific">Pseudocercospora eumusae</name>
    <dbReference type="NCBI Taxonomy" id="321146"/>
    <lineage>
        <taxon>Eukaryota</taxon>
        <taxon>Fungi</taxon>
        <taxon>Dikarya</taxon>
        <taxon>Ascomycota</taxon>
        <taxon>Pezizomycotina</taxon>
        <taxon>Dothideomycetes</taxon>
        <taxon>Dothideomycetidae</taxon>
        <taxon>Mycosphaerellales</taxon>
        <taxon>Mycosphaerellaceae</taxon>
        <taxon>Pseudocercospora</taxon>
    </lineage>
</organism>